<evidence type="ECO:0000256" key="2">
    <source>
        <dbReference type="ARBA" id="ARBA00004651"/>
    </source>
</evidence>
<evidence type="ECO:0000256" key="5">
    <source>
        <dbReference type="ARBA" id="ARBA00022448"/>
    </source>
</evidence>
<dbReference type="EMBL" id="CP034562">
    <property type="protein sequence ID" value="AZQ61242.1"/>
    <property type="molecule type" value="Genomic_DNA"/>
</dbReference>
<dbReference type="KEGG" id="fll:EI427_03105"/>
<keyword evidence="7 10" id="KW-0812">Transmembrane</keyword>
<comment type="subcellular location">
    <subcellularLocation>
        <location evidence="2">Cell membrane</location>
        <topology evidence="2">Multi-pass membrane protein</topology>
    </subcellularLocation>
</comment>
<feature type="transmembrane region" description="Helical" evidence="10">
    <location>
        <begin position="159"/>
        <end position="176"/>
    </location>
</feature>
<dbReference type="PANTHER" id="PTHR36122">
    <property type="entry name" value="NICOTINAMIDE RIBOSIDE TRANSPORTER PNUC"/>
    <property type="match status" value="1"/>
</dbReference>
<keyword evidence="8 10" id="KW-1133">Transmembrane helix</keyword>
<keyword evidence="9 10" id="KW-0472">Membrane</keyword>
<dbReference type="InterPro" id="IPR006419">
    <property type="entry name" value="NMN_transpt_PnuC"/>
</dbReference>
<name>A0A3Q9FLF1_9BACT</name>
<reference evidence="11 12" key="1">
    <citation type="submission" date="2018-12" db="EMBL/GenBank/DDBJ databases">
        <title>Flammeovirga pectinis sp. nov., isolated from the gut of the Korean scallop, Patinopecten yessoensis.</title>
        <authorList>
            <person name="Bae J.-W."/>
            <person name="Jeong Y.-S."/>
            <person name="Kang W."/>
        </authorList>
    </citation>
    <scope>NUCLEOTIDE SEQUENCE [LARGE SCALE GENOMIC DNA]</scope>
    <source>
        <strain evidence="11 12">L12M1</strain>
    </source>
</reference>
<keyword evidence="6" id="KW-1003">Cell membrane</keyword>
<evidence type="ECO:0000256" key="6">
    <source>
        <dbReference type="ARBA" id="ARBA00022475"/>
    </source>
</evidence>
<feature type="transmembrane region" description="Helical" evidence="10">
    <location>
        <begin position="46"/>
        <end position="65"/>
    </location>
</feature>
<keyword evidence="5" id="KW-0813">Transport</keyword>
<dbReference type="OrthoDB" id="9791248at2"/>
<evidence type="ECO:0000256" key="4">
    <source>
        <dbReference type="ARBA" id="ARBA00017522"/>
    </source>
</evidence>
<dbReference type="Proteomes" id="UP000267268">
    <property type="component" value="Chromosome 1"/>
</dbReference>
<feature type="transmembrane region" description="Helical" evidence="10">
    <location>
        <begin position="138"/>
        <end position="153"/>
    </location>
</feature>
<gene>
    <name evidence="11" type="ORF">EI427_03105</name>
</gene>
<evidence type="ECO:0000256" key="7">
    <source>
        <dbReference type="ARBA" id="ARBA00022692"/>
    </source>
</evidence>
<proteinExistence type="inferred from homology"/>
<evidence type="ECO:0000256" key="1">
    <source>
        <dbReference type="ARBA" id="ARBA00002672"/>
    </source>
</evidence>
<accession>A0A3Q9FLF1</accession>
<dbReference type="GO" id="GO:0005886">
    <property type="term" value="C:plasma membrane"/>
    <property type="evidence" value="ECO:0007669"/>
    <property type="project" value="UniProtKB-SubCell"/>
</dbReference>
<dbReference type="Pfam" id="PF04973">
    <property type="entry name" value="NMN_transporter"/>
    <property type="match status" value="1"/>
</dbReference>
<feature type="transmembrane region" description="Helical" evidence="10">
    <location>
        <begin position="24"/>
        <end position="40"/>
    </location>
</feature>
<protein>
    <recommendedName>
        <fullName evidence="4">Nicotinamide riboside transporter PnuC</fullName>
    </recommendedName>
</protein>
<dbReference type="AlphaFoldDB" id="A0A3Q9FLF1"/>
<keyword evidence="12" id="KW-1185">Reference proteome</keyword>
<dbReference type="PANTHER" id="PTHR36122:SF2">
    <property type="entry name" value="NICOTINAMIDE RIBOSIDE TRANSPORTER PNUC"/>
    <property type="match status" value="1"/>
</dbReference>
<comment type="function">
    <text evidence="1">Required for nicotinamide riboside transport across the inner membrane.</text>
</comment>
<comment type="similarity">
    <text evidence="3">Belongs to the nicotinamide ribonucleoside (NR) uptake permease (TC 4.B.1) family.</text>
</comment>
<dbReference type="RefSeq" id="WP_126611511.1">
    <property type="nucleotide sequence ID" value="NZ_CP034562.1"/>
</dbReference>
<evidence type="ECO:0000256" key="10">
    <source>
        <dbReference type="SAM" id="Phobius"/>
    </source>
</evidence>
<evidence type="ECO:0000313" key="11">
    <source>
        <dbReference type="EMBL" id="AZQ61242.1"/>
    </source>
</evidence>
<evidence type="ECO:0000313" key="12">
    <source>
        <dbReference type="Proteomes" id="UP000267268"/>
    </source>
</evidence>
<evidence type="ECO:0000256" key="8">
    <source>
        <dbReference type="ARBA" id="ARBA00022989"/>
    </source>
</evidence>
<feature type="transmembrane region" description="Helical" evidence="10">
    <location>
        <begin position="86"/>
        <end position="104"/>
    </location>
</feature>
<organism evidence="11 12">
    <name type="scientific">Flammeovirga pectinis</name>
    <dbReference type="NCBI Taxonomy" id="2494373"/>
    <lineage>
        <taxon>Bacteria</taxon>
        <taxon>Pseudomonadati</taxon>
        <taxon>Bacteroidota</taxon>
        <taxon>Cytophagia</taxon>
        <taxon>Cytophagales</taxon>
        <taxon>Flammeovirgaceae</taxon>
        <taxon>Flammeovirga</taxon>
    </lineage>
</organism>
<evidence type="ECO:0000256" key="3">
    <source>
        <dbReference type="ARBA" id="ARBA00006669"/>
    </source>
</evidence>
<dbReference type="NCBIfam" id="TIGR01528">
    <property type="entry name" value="NMN_trans_PnuC"/>
    <property type="match status" value="1"/>
</dbReference>
<dbReference type="GO" id="GO:0034257">
    <property type="term" value="F:nicotinamide riboside transmembrane transporter activity"/>
    <property type="evidence" value="ECO:0007669"/>
    <property type="project" value="InterPro"/>
</dbReference>
<evidence type="ECO:0000256" key="9">
    <source>
        <dbReference type="ARBA" id="ARBA00023136"/>
    </source>
</evidence>
<sequence length="188" mass="21756">MSWIEIIAVIFSVMYTVLAIKENIWCWAAAVISVSLYMYLCIDAKLYAETGLQVFYFCMNIFGFWQWKYGKNNHELPLSELSFNKHLIAIGLASILVFILGYSLEKNTDASLPYLDSFTTIFSIMATFMVARKIVSNWAYWIIIDAVSIYLYYTKGFKLTAGLFLVYTLLAAWGLFKWNKEYSYAKSL</sequence>